<accession>A0ABY4SNN5</accession>
<gene>
    <name evidence="3" type="ORF">M8231_00200</name>
</gene>
<evidence type="ECO:0000256" key="1">
    <source>
        <dbReference type="SAM" id="MobiDB-lite"/>
    </source>
</evidence>
<proteinExistence type="predicted"/>
<evidence type="ECO:0008006" key="5">
    <source>
        <dbReference type="Google" id="ProtNLM"/>
    </source>
</evidence>
<feature type="signal peptide" evidence="2">
    <location>
        <begin position="1"/>
        <end position="22"/>
    </location>
</feature>
<name>A0ABY4SNN5_9CAUL</name>
<sequence length="158" mass="16213">MKTALKTLALAAALLAPAPVLAQAAAGSVPNSFDAPAAQATPAPQRPGQAPVQAPAAAAPADVAEAEAALRGVIVAIQGPGPDYSAFTQNLAAQIRQQADQVTPLIKSFGALRTIEHVRPEGQAQLFRVTFDNQATEWIIGFGDDGKIAALLFRPAEA</sequence>
<feature type="chain" id="PRO_5045936026" description="DUF3887 domain-containing protein" evidence="2">
    <location>
        <begin position="23"/>
        <end position="158"/>
    </location>
</feature>
<protein>
    <recommendedName>
        <fullName evidence="5">DUF3887 domain-containing protein</fullName>
    </recommendedName>
</protein>
<evidence type="ECO:0000256" key="2">
    <source>
        <dbReference type="SAM" id="SignalP"/>
    </source>
</evidence>
<dbReference type="Proteomes" id="UP001055429">
    <property type="component" value="Chromosome"/>
</dbReference>
<keyword evidence="2" id="KW-0732">Signal</keyword>
<dbReference type="RefSeq" id="WP_250201992.1">
    <property type="nucleotide sequence ID" value="NZ_CP097649.1"/>
</dbReference>
<feature type="region of interest" description="Disordered" evidence="1">
    <location>
        <begin position="35"/>
        <end position="58"/>
    </location>
</feature>
<reference evidence="3" key="1">
    <citation type="submission" date="2022-05" db="EMBL/GenBank/DDBJ databases">
        <title>Brevundimonas albigilva TT17 genome sequence.</title>
        <authorList>
            <person name="Lee K."/>
            <person name="Son H."/>
        </authorList>
    </citation>
    <scope>NUCLEOTIDE SEQUENCE</scope>
    <source>
        <strain evidence="3">TT17</strain>
    </source>
</reference>
<evidence type="ECO:0000313" key="4">
    <source>
        <dbReference type="Proteomes" id="UP001055429"/>
    </source>
</evidence>
<dbReference type="EMBL" id="CP097649">
    <property type="protein sequence ID" value="URI15456.1"/>
    <property type="molecule type" value="Genomic_DNA"/>
</dbReference>
<organism evidence="3 4">
    <name type="scientific">Brevundimonas albigilva</name>
    <dbReference type="NCBI Taxonomy" id="1312364"/>
    <lineage>
        <taxon>Bacteria</taxon>
        <taxon>Pseudomonadati</taxon>
        <taxon>Pseudomonadota</taxon>
        <taxon>Alphaproteobacteria</taxon>
        <taxon>Caulobacterales</taxon>
        <taxon>Caulobacteraceae</taxon>
        <taxon>Brevundimonas</taxon>
    </lineage>
</organism>
<evidence type="ECO:0000313" key="3">
    <source>
        <dbReference type="EMBL" id="URI15456.1"/>
    </source>
</evidence>
<keyword evidence="4" id="KW-1185">Reference proteome</keyword>